<accession>A0ACD3AI33</accession>
<protein>
    <submittedName>
        <fullName evidence="1">Uncharacterized protein</fullName>
    </submittedName>
</protein>
<gene>
    <name evidence="1" type="ORF">BDN72DRAFT_846156</name>
</gene>
<reference evidence="1 2" key="1">
    <citation type="journal article" date="2019" name="Nat. Ecol. Evol.">
        <title>Megaphylogeny resolves global patterns of mushroom evolution.</title>
        <authorList>
            <person name="Varga T."/>
            <person name="Krizsan K."/>
            <person name="Foldi C."/>
            <person name="Dima B."/>
            <person name="Sanchez-Garcia M."/>
            <person name="Sanchez-Ramirez S."/>
            <person name="Szollosi G.J."/>
            <person name="Szarkandi J.G."/>
            <person name="Papp V."/>
            <person name="Albert L."/>
            <person name="Andreopoulos W."/>
            <person name="Angelini C."/>
            <person name="Antonin V."/>
            <person name="Barry K.W."/>
            <person name="Bougher N.L."/>
            <person name="Buchanan P."/>
            <person name="Buyck B."/>
            <person name="Bense V."/>
            <person name="Catcheside P."/>
            <person name="Chovatia M."/>
            <person name="Cooper J."/>
            <person name="Damon W."/>
            <person name="Desjardin D."/>
            <person name="Finy P."/>
            <person name="Geml J."/>
            <person name="Haridas S."/>
            <person name="Hughes K."/>
            <person name="Justo A."/>
            <person name="Karasinski D."/>
            <person name="Kautmanova I."/>
            <person name="Kiss B."/>
            <person name="Kocsube S."/>
            <person name="Kotiranta H."/>
            <person name="LaButti K.M."/>
            <person name="Lechner B.E."/>
            <person name="Liimatainen K."/>
            <person name="Lipzen A."/>
            <person name="Lukacs Z."/>
            <person name="Mihaltcheva S."/>
            <person name="Morgado L.N."/>
            <person name="Niskanen T."/>
            <person name="Noordeloos M.E."/>
            <person name="Ohm R.A."/>
            <person name="Ortiz-Santana B."/>
            <person name="Ovrebo C."/>
            <person name="Racz N."/>
            <person name="Riley R."/>
            <person name="Savchenko A."/>
            <person name="Shiryaev A."/>
            <person name="Soop K."/>
            <person name="Spirin V."/>
            <person name="Szebenyi C."/>
            <person name="Tomsovsky M."/>
            <person name="Tulloss R.E."/>
            <person name="Uehling J."/>
            <person name="Grigoriev I.V."/>
            <person name="Vagvolgyi C."/>
            <person name="Papp T."/>
            <person name="Martin F.M."/>
            <person name="Miettinen O."/>
            <person name="Hibbett D.S."/>
            <person name="Nagy L.G."/>
        </authorList>
    </citation>
    <scope>NUCLEOTIDE SEQUENCE [LARGE SCALE GENOMIC DNA]</scope>
    <source>
        <strain evidence="1 2">NL-1719</strain>
    </source>
</reference>
<dbReference type="Proteomes" id="UP000308600">
    <property type="component" value="Unassembled WGS sequence"/>
</dbReference>
<name>A0ACD3AI33_9AGAR</name>
<keyword evidence="2" id="KW-1185">Reference proteome</keyword>
<evidence type="ECO:0000313" key="1">
    <source>
        <dbReference type="EMBL" id="TFK64939.1"/>
    </source>
</evidence>
<sequence>MSVSDGDVANANTSAYTTPEIAELDKEIAELSERLLRLKSRRNSLVPIARLQPEILLIIFFSLQSLCFHPNIYHEWIAITHVSQRWRNLALGTSTLWGGIVHAQRSSRKLAELSLERSKLSDLDIIFRGICGIARRHRLFLKHITHNPSRIRSLRVELEQPDELDVDSDFESDSDEIKDCLAQSLPALKELTLYGEDSYRVDYSSSAGSIIAPNLRSLRLVHAQIKLPWSAYSKITHLEIRDGKHTITLSSLLRTLTHTTKLETLILWLDLLKRDTEHVNGPIYLSHLSSIYLNVNREDFVDIISSIKIPPTAKVVIPNAPWNLFEVLAESFLDGPKRKIHRFYYIENRVYQHFYDLTCEIFSVPSSLRVEVYKSASWLPSFLSSRWIAFTELRVAQLWGDPDSESWADHRPHHIALLSALGSSPLSELASANSFSLEVVDYIANNPSSFPALETLSLYEWKLTTQTLLRLHDALENRDQTGLSRLKTLVLGYRRVQDPATWVFKFILGRLENLGLNVIQETVFDLDEWFKKY</sequence>
<dbReference type="EMBL" id="ML208454">
    <property type="protein sequence ID" value="TFK64939.1"/>
    <property type="molecule type" value="Genomic_DNA"/>
</dbReference>
<organism evidence="1 2">
    <name type="scientific">Pluteus cervinus</name>
    <dbReference type="NCBI Taxonomy" id="181527"/>
    <lineage>
        <taxon>Eukaryota</taxon>
        <taxon>Fungi</taxon>
        <taxon>Dikarya</taxon>
        <taxon>Basidiomycota</taxon>
        <taxon>Agaricomycotina</taxon>
        <taxon>Agaricomycetes</taxon>
        <taxon>Agaricomycetidae</taxon>
        <taxon>Agaricales</taxon>
        <taxon>Pluteineae</taxon>
        <taxon>Pluteaceae</taxon>
        <taxon>Pluteus</taxon>
    </lineage>
</organism>
<evidence type="ECO:0000313" key="2">
    <source>
        <dbReference type="Proteomes" id="UP000308600"/>
    </source>
</evidence>
<proteinExistence type="predicted"/>